<feature type="domain" description="Htaa" evidence="4">
    <location>
        <begin position="40"/>
        <end position="196"/>
    </location>
</feature>
<accession>A0A318LS94</accession>
<comment type="caution">
    <text evidence="5">The sequence shown here is derived from an EMBL/GenBank/DDBJ whole genome shotgun (WGS) entry which is preliminary data.</text>
</comment>
<dbReference type="InterPro" id="IPR007331">
    <property type="entry name" value="Htaa"/>
</dbReference>
<proteinExistence type="predicted"/>
<feature type="domain" description="Htaa" evidence="4">
    <location>
        <begin position="363"/>
        <end position="541"/>
    </location>
</feature>
<dbReference type="EMBL" id="MASU01000013">
    <property type="protein sequence ID" value="PXY24503.1"/>
    <property type="molecule type" value="Genomic_DNA"/>
</dbReference>
<evidence type="ECO:0000313" key="6">
    <source>
        <dbReference type="Proteomes" id="UP000247892"/>
    </source>
</evidence>
<feature type="transmembrane region" description="Helical" evidence="2">
    <location>
        <begin position="594"/>
        <end position="613"/>
    </location>
</feature>
<dbReference type="AlphaFoldDB" id="A0A318LS94"/>
<evidence type="ECO:0000256" key="3">
    <source>
        <dbReference type="SAM" id="SignalP"/>
    </source>
</evidence>
<dbReference type="RefSeq" id="WP_110342574.1">
    <property type="nucleotide sequence ID" value="NZ_JBHVKT010000017.1"/>
</dbReference>
<name>A0A318LS94_9PSEU</name>
<feature type="region of interest" description="Disordered" evidence="1">
    <location>
        <begin position="326"/>
        <end position="351"/>
    </location>
</feature>
<dbReference type="Proteomes" id="UP000247892">
    <property type="component" value="Unassembled WGS sequence"/>
</dbReference>
<sequence>MWRRLGAAAATLTLLAGTALTAGPAAAQDSGGEEASATGLHWGIKQSWRNYMNMFGGTVTPADGASAEPEPFSWPERESTFDPGTGTGTVEFGGSVSFAMPAHFIWDFTFADPKVTFDGDGTGSLTGTVGYAFYGTADNPGQTQEPTEVVFADLTFEGAPEAEGGHLVATITSATLTEAGAAAFAGFYEPGAALDAGRLVFAVPATEPPPAPTVTVTPSAGLDPDGAEVTIAGTGFAPDGNGDNGYRLRIGPDLDVLKDPSASGAYQLDQAIPVNGDGTWRVTTTVKAAYTGGDGVARTAAATPFSVYTFAAGSTDTTWDTVTALTFAPSTDPGTGPGTDPGPGGDDDPAPTCVLTPANAAKGDLLWGLRKSFRTYVGVGIGGAQGNSITATDGAVITDVDEVVRDGVPNPAGVPTGAYRFAFGSAEFTSADDFTVQYRGTVTFSYPSHFFTFVLGDPKVVVDGDTGTLYADVELRTEEGAPSEPVNLPGVALANLDLAGAQETNGGGVLSARNVAATLTSSAAFGGFYEDGAELDPVSLTLGADCATLPGGDGGNTGGVGTGGGNAGAHLVPDVQFRPQANAGNLAYTGLGSWPIYVGVTLLVAGVALTLLANRRRSRA</sequence>
<feature type="signal peptide" evidence="3">
    <location>
        <begin position="1"/>
        <end position="27"/>
    </location>
</feature>
<evidence type="ECO:0000259" key="4">
    <source>
        <dbReference type="Pfam" id="PF04213"/>
    </source>
</evidence>
<organism evidence="5 6">
    <name type="scientific">Prauserella flavalba</name>
    <dbReference type="NCBI Taxonomy" id="1477506"/>
    <lineage>
        <taxon>Bacteria</taxon>
        <taxon>Bacillati</taxon>
        <taxon>Actinomycetota</taxon>
        <taxon>Actinomycetes</taxon>
        <taxon>Pseudonocardiales</taxon>
        <taxon>Pseudonocardiaceae</taxon>
        <taxon>Prauserella</taxon>
    </lineage>
</organism>
<evidence type="ECO:0000256" key="2">
    <source>
        <dbReference type="SAM" id="Phobius"/>
    </source>
</evidence>
<keyword evidence="2" id="KW-0472">Membrane</keyword>
<dbReference type="OrthoDB" id="7210788at2"/>
<keyword evidence="6" id="KW-1185">Reference proteome</keyword>
<evidence type="ECO:0000256" key="1">
    <source>
        <dbReference type="SAM" id="MobiDB-lite"/>
    </source>
</evidence>
<keyword evidence="2" id="KW-0812">Transmembrane</keyword>
<reference evidence="5 6" key="1">
    <citation type="submission" date="2016-07" db="EMBL/GenBank/DDBJ databases">
        <title>Draft genome sequence of Prauserella sp. YIM 121212, isolated from alkaline soil.</title>
        <authorList>
            <person name="Ruckert C."/>
            <person name="Albersmeier A."/>
            <person name="Jiang C.-L."/>
            <person name="Jiang Y."/>
            <person name="Kalinowski J."/>
            <person name="Schneider O."/>
            <person name="Winkler A."/>
            <person name="Zotchev S.B."/>
        </authorList>
    </citation>
    <scope>NUCLEOTIDE SEQUENCE [LARGE SCALE GENOMIC DNA]</scope>
    <source>
        <strain evidence="5 6">YIM 121212</strain>
    </source>
</reference>
<evidence type="ECO:0000313" key="5">
    <source>
        <dbReference type="EMBL" id="PXY24503.1"/>
    </source>
</evidence>
<feature type="compositionally biased region" description="Gly residues" evidence="1">
    <location>
        <begin position="335"/>
        <end position="344"/>
    </location>
</feature>
<keyword evidence="2" id="KW-1133">Transmembrane helix</keyword>
<dbReference type="Pfam" id="PF04213">
    <property type="entry name" value="HtaA"/>
    <property type="match status" value="2"/>
</dbReference>
<gene>
    <name evidence="5" type="ORF">BA062_30330</name>
</gene>
<protein>
    <recommendedName>
        <fullName evidence="4">Htaa domain-containing protein</fullName>
    </recommendedName>
</protein>
<feature type="chain" id="PRO_5016324119" description="Htaa domain-containing protein" evidence="3">
    <location>
        <begin position="28"/>
        <end position="620"/>
    </location>
</feature>
<keyword evidence="3" id="KW-0732">Signal</keyword>
<dbReference type="Gene3D" id="2.60.40.230">
    <property type="entry name" value="Neocarzinostatin-like"/>
    <property type="match status" value="1"/>
</dbReference>